<sequence length="94" mass="10521">MILDTKVTRSDEVLTSEVDGEVVMMSIDAGTYSGLDAIGSKIWELLEKPITVSEICDIMMSRYDVERDVCEKDVLSFLEDLASDNTIRIVDADR</sequence>
<dbReference type="NCBIfam" id="NF033536">
    <property type="entry name" value="lasso_PqqD_Bac"/>
    <property type="match status" value="1"/>
</dbReference>
<proteinExistence type="predicted"/>
<evidence type="ECO:0000313" key="1">
    <source>
        <dbReference type="EMBL" id="NWH03405.1"/>
    </source>
</evidence>
<dbReference type="EMBL" id="JACADJ010000001">
    <property type="protein sequence ID" value="NWH03405.1"/>
    <property type="molecule type" value="Genomic_DNA"/>
</dbReference>
<dbReference type="Pfam" id="PF05402">
    <property type="entry name" value="PqqD"/>
    <property type="match status" value="1"/>
</dbReference>
<dbReference type="InterPro" id="IPR008792">
    <property type="entry name" value="PQQD"/>
</dbReference>
<reference evidence="1 2" key="1">
    <citation type="submission" date="2020-06" db="EMBL/GenBank/DDBJ databases">
        <title>High-quality draft genome of sulfate reducer Desulfobacter latus type strain AcrS2 isolated from marine sediment.</title>
        <authorList>
            <person name="Hoppe M."/>
            <person name="Larsen C.K."/>
            <person name="Marshall I.P.G."/>
            <person name="Schramm A."/>
            <person name="Marietou A.G."/>
        </authorList>
    </citation>
    <scope>NUCLEOTIDE SEQUENCE [LARGE SCALE GENOMIC DNA]</scope>
    <source>
        <strain evidence="1 2">AcRS2</strain>
    </source>
</reference>
<organism evidence="1 2">
    <name type="scientific">Desulfobacter latus</name>
    <dbReference type="NCBI Taxonomy" id="2292"/>
    <lineage>
        <taxon>Bacteria</taxon>
        <taxon>Pseudomonadati</taxon>
        <taxon>Thermodesulfobacteriota</taxon>
        <taxon>Desulfobacteria</taxon>
        <taxon>Desulfobacterales</taxon>
        <taxon>Desulfobacteraceae</taxon>
        <taxon>Desulfobacter</taxon>
    </lineage>
</organism>
<accession>A0A850T3M8</accession>
<keyword evidence="2" id="KW-1185">Reference proteome</keyword>
<protein>
    <submittedName>
        <fullName evidence="1">Lasso peptide biosynthesis PqqD family chaperone</fullName>
    </submittedName>
</protein>
<dbReference type="Gene3D" id="1.10.10.1150">
    <property type="entry name" value="Coenzyme PQQ synthesis protein D (PqqD)"/>
    <property type="match status" value="1"/>
</dbReference>
<dbReference type="RefSeq" id="WP_178364862.1">
    <property type="nucleotide sequence ID" value="NZ_JACADJ010000001.1"/>
</dbReference>
<evidence type="ECO:0000313" key="2">
    <source>
        <dbReference type="Proteomes" id="UP000553343"/>
    </source>
</evidence>
<comment type="caution">
    <text evidence="1">The sequence shown here is derived from an EMBL/GenBank/DDBJ whole genome shotgun (WGS) entry which is preliminary data.</text>
</comment>
<name>A0A850T3M8_9BACT</name>
<dbReference type="InterPro" id="IPR041881">
    <property type="entry name" value="PqqD_sf"/>
</dbReference>
<dbReference type="AlphaFoldDB" id="A0A850T3M8"/>
<dbReference type="Proteomes" id="UP000553343">
    <property type="component" value="Unassembled WGS sequence"/>
</dbReference>
<gene>
    <name evidence="1" type="ORF">HXW94_00060</name>
</gene>